<sequence>MSRSWTASTVEIKATPKKGPVALSDQAIWNDPSGDAFYIYGGRAPYMINMNKITKEGIWKFTVDGTGGGTWTLERPSNPDVLKKLNLTDKAAFATTHDSSGGGVAFVIGGMTSIEIDPDSNNTSPVTNPQHWYRTPIPGMVSYDMKSRAFSRTDTSVVMPPLGTLIDGRAHFVPQFGSNGLMFVLGGSTGGGILDFNNITFYDPKTGQWGWQNTVGYAPTERETFCMVGVASPAGTYELFIYGGVSQDFKEFYDDIYILSLPGFVWLKTDAHSVEPRNNHDCVVVGKRQLLVVGGHGQNTDTALWDKDPLPQGLGIFDLTDLVWSKDGNYDADAEDYRTPKFVEEWYQDKNLSALSWSSDEVKRIFLKKPVSFNATTSDSVPTSTATSATGPDSGQQSSASKAGPIAGGVVGGAVILCLLSGLAYCFWRKRSKPSPSDEELEPGQSNGNALKHSPSLELKGELPTEGPATEVYTPPDELACGRGINERWELDASSQPRELDVSHGACELGTENREVTR</sequence>
<keyword evidence="2" id="KW-1133">Transmembrane helix</keyword>
<protein>
    <submittedName>
        <fullName evidence="3">Uncharacterized protein</fullName>
    </submittedName>
</protein>
<keyword evidence="2" id="KW-0812">Transmembrane</keyword>
<name>Q6M933_NEUCS</name>
<dbReference type="AlphaFoldDB" id="Q6M933"/>
<evidence type="ECO:0000256" key="1">
    <source>
        <dbReference type="SAM" id="MobiDB-lite"/>
    </source>
</evidence>
<dbReference type="Pfam" id="PF24681">
    <property type="entry name" value="Kelch_KLHDC2_KLHL20_DRC7"/>
    <property type="match status" value="1"/>
</dbReference>
<accession>Q6M933</accession>
<evidence type="ECO:0000256" key="2">
    <source>
        <dbReference type="SAM" id="Phobius"/>
    </source>
</evidence>
<dbReference type="OMA" id="NERWELD"/>
<reference evidence="3" key="2">
    <citation type="submission" date="2004-01" db="EMBL/GenBank/DDBJ databases">
        <authorList>
            <person name="German Neurospora genome project"/>
        </authorList>
    </citation>
    <scope>NUCLEOTIDE SEQUENCE</scope>
</reference>
<dbReference type="InterPro" id="IPR011043">
    <property type="entry name" value="Gal_Oxase/kelch_b-propeller"/>
</dbReference>
<dbReference type="Gene3D" id="2.120.10.80">
    <property type="entry name" value="Kelch-type beta propeller"/>
    <property type="match status" value="1"/>
</dbReference>
<dbReference type="PANTHER" id="PTHR23244:SF490">
    <property type="entry name" value="KELCH REPEAT PROTEIN"/>
    <property type="match status" value="1"/>
</dbReference>
<dbReference type="EMBL" id="BX908811">
    <property type="protein sequence ID" value="CAF06127.1"/>
    <property type="molecule type" value="Genomic_DNA"/>
</dbReference>
<feature type="transmembrane region" description="Helical" evidence="2">
    <location>
        <begin position="406"/>
        <end position="428"/>
    </location>
</feature>
<feature type="region of interest" description="Disordered" evidence="1">
    <location>
        <begin position="492"/>
        <end position="518"/>
    </location>
</feature>
<dbReference type="VEuPathDB" id="FungiDB:NCU04751"/>
<dbReference type="SUPFAM" id="SSF50965">
    <property type="entry name" value="Galactose oxidase, central domain"/>
    <property type="match status" value="1"/>
</dbReference>
<dbReference type="eggNOG" id="ENOG502SMKA">
    <property type="taxonomic scope" value="Eukaryota"/>
</dbReference>
<feature type="region of interest" description="Disordered" evidence="1">
    <location>
        <begin position="434"/>
        <end position="479"/>
    </location>
</feature>
<reference evidence="3" key="1">
    <citation type="submission" date="2004-01" db="EMBL/GenBank/DDBJ databases">
        <authorList>
            <person name="Schulte U."/>
            <person name="Aign V."/>
            <person name="Hoheisel J."/>
            <person name="Brandt P."/>
            <person name="Fartmann B."/>
            <person name="Holland R."/>
            <person name="Nyakatura G."/>
            <person name="Mewes H.W."/>
            <person name="Mannhaupt G."/>
        </authorList>
    </citation>
    <scope>NUCLEOTIDE SEQUENCE</scope>
</reference>
<dbReference type="InterPro" id="IPR015915">
    <property type="entry name" value="Kelch-typ_b-propeller"/>
</dbReference>
<evidence type="ECO:0000313" key="3">
    <source>
        <dbReference type="EMBL" id="CAF06127.1"/>
    </source>
</evidence>
<dbReference type="HOGENOM" id="CLU_012508_3_1_1"/>
<organism evidence="3">
    <name type="scientific">Neurospora crassa</name>
    <dbReference type="NCBI Taxonomy" id="5141"/>
    <lineage>
        <taxon>Eukaryota</taxon>
        <taxon>Fungi</taxon>
        <taxon>Dikarya</taxon>
        <taxon>Ascomycota</taxon>
        <taxon>Pezizomycotina</taxon>
        <taxon>Sordariomycetes</taxon>
        <taxon>Sordariomycetidae</taxon>
        <taxon>Sordariales</taxon>
        <taxon>Sordariaceae</taxon>
        <taxon>Neurospora</taxon>
    </lineage>
</organism>
<feature type="region of interest" description="Disordered" evidence="1">
    <location>
        <begin position="376"/>
        <end position="403"/>
    </location>
</feature>
<proteinExistence type="predicted"/>
<dbReference type="OrthoDB" id="540004at2759"/>
<feature type="compositionally biased region" description="Polar residues" evidence="1">
    <location>
        <begin position="376"/>
        <end position="401"/>
    </location>
</feature>
<dbReference type="PANTHER" id="PTHR23244">
    <property type="entry name" value="KELCH REPEAT DOMAIN"/>
    <property type="match status" value="1"/>
</dbReference>
<dbReference type="SMR" id="Q6M933"/>
<keyword evidence="2" id="KW-0472">Membrane</keyword>
<gene>
    <name evidence="3" type="ORF">H4H7.150</name>
</gene>